<organism evidence="2 3">
    <name type="scientific">Galendromus occidentalis</name>
    <name type="common">western predatory mite</name>
    <dbReference type="NCBI Taxonomy" id="34638"/>
    <lineage>
        <taxon>Eukaryota</taxon>
        <taxon>Metazoa</taxon>
        <taxon>Ecdysozoa</taxon>
        <taxon>Arthropoda</taxon>
        <taxon>Chelicerata</taxon>
        <taxon>Arachnida</taxon>
        <taxon>Acari</taxon>
        <taxon>Parasitiformes</taxon>
        <taxon>Mesostigmata</taxon>
        <taxon>Gamasina</taxon>
        <taxon>Phytoseioidea</taxon>
        <taxon>Phytoseiidae</taxon>
        <taxon>Typhlodrominae</taxon>
        <taxon>Galendromus</taxon>
    </lineage>
</organism>
<dbReference type="GeneID" id="100906034"/>
<proteinExistence type="inferred from homology"/>
<evidence type="ECO:0000313" key="3">
    <source>
        <dbReference type="RefSeq" id="XP_028968742.1"/>
    </source>
</evidence>
<accession>A0AAJ7SJ65</accession>
<dbReference type="InterPro" id="IPR016024">
    <property type="entry name" value="ARM-type_fold"/>
</dbReference>
<name>A0AAJ7SJ65_9ACAR</name>
<reference evidence="3" key="1">
    <citation type="submission" date="2025-08" db="UniProtKB">
        <authorList>
            <consortium name="RefSeq"/>
        </authorList>
    </citation>
    <scope>IDENTIFICATION</scope>
</reference>
<dbReference type="InterPro" id="IPR011989">
    <property type="entry name" value="ARM-like"/>
</dbReference>
<dbReference type="Gene3D" id="1.25.10.10">
    <property type="entry name" value="Leucine-rich Repeat Variant"/>
    <property type="match status" value="1"/>
</dbReference>
<dbReference type="AlphaFoldDB" id="A0AAJ7SJ65"/>
<gene>
    <name evidence="3" type="primary">LOC100906034</name>
</gene>
<dbReference type="GO" id="GO:0043539">
    <property type="term" value="F:protein serine/threonine kinase activator activity"/>
    <property type="evidence" value="ECO:0007669"/>
    <property type="project" value="TreeGrafter"/>
</dbReference>
<dbReference type="SUPFAM" id="SSF48371">
    <property type="entry name" value="ARM repeat"/>
    <property type="match status" value="1"/>
</dbReference>
<dbReference type="Proteomes" id="UP000694867">
    <property type="component" value="Unplaced"/>
</dbReference>
<dbReference type="InterPro" id="IPR013878">
    <property type="entry name" value="Mo25"/>
</dbReference>
<evidence type="ECO:0000313" key="2">
    <source>
        <dbReference type="Proteomes" id="UP000694867"/>
    </source>
</evidence>
<protein>
    <submittedName>
        <fullName evidence="3">Protein Mo25</fullName>
    </submittedName>
</protein>
<dbReference type="Pfam" id="PF08569">
    <property type="entry name" value="Mo25"/>
    <property type="match status" value="1"/>
</dbReference>
<evidence type="ECO:0000256" key="1">
    <source>
        <dbReference type="ARBA" id="ARBA00011012"/>
    </source>
</evidence>
<sequence>MPLFGKNSRNPAEVVKSLKEALLMLEKLDKKSDKEQLPMMLSRALKVQEDVSKSLSVMKNILYGNHRNDTQAEMQLSQIGQEVYSSHLLLLLIQNLSKIDFEGRKDVGHIFNNMLRRQIGPRFPTVEYLYLKPQILFLLLSGYENTDIALNCGGMLRECAKHEDLAKLILCSDEFYNLFKYVESPLFDLAADAFNTLRDLLTRHKRLVSEFLELNYDRVFTHYQTLLTSENYVTRRQSLKLLGELLLDRSNYNVMSRYISNSENLKLMMNLLKDKSRNIRIETFHVFKVFVANPHKPKPILDILVRNREKMVDFLSKFRVTNENEPGSEQFNEELAYVIRQIRDLKSWDHSSNVPPTLPLKEGPE</sequence>
<dbReference type="RefSeq" id="XP_028968742.1">
    <property type="nucleotide sequence ID" value="XM_029112909.1"/>
</dbReference>
<keyword evidence="2" id="KW-1185">Reference proteome</keyword>
<dbReference type="GO" id="GO:0035556">
    <property type="term" value="P:intracellular signal transduction"/>
    <property type="evidence" value="ECO:0007669"/>
    <property type="project" value="TreeGrafter"/>
</dbReference>
<dbReference type="PANTHER" id="PTHR10182">
    <property type="entry name" value="CALCIUM-BINDING PROTEIN 39-RELATED"/>
    <property type="match status" value="1"/>
</dbReference>
<dbReference type="KEGG" id="goe:100906034"/>
<dbReference type="PANTHER" id="PTHR10182:SF3">
    <property type="entry name" value="PROTEIN MO25"/>
    <property type="match status" value="1"/>
</dbReference>
<comment type="similarity">
    <text evidence="1">Belongs to the Mo25 family.</text>
</comment>